<dbReference type="InterPro" id="IPR020850">
    <property type="entry name" value="GED_dom"/>
</dbReference>
<comment type="caution">
    <text evidence="3">The sequence shown here is derived from an EMBL/GenBank/DDBJ whole genome shotgun (WGS) entry which is preliminary data.</text>
</comment>
<accession>A0AA38RQB9</accession>
<feature type="compositionally biased region" description="Polar residues" evidence="1">
    <location>
        <begin position="284"/>
        <end position="300"/>
    </location>
</feature>
<proteinExistence type="predicted"/>
<feature type="domain" description="GED" evidence="2">
    <location>
        <begin position="178"/>
        <end position="269"/>
    </location>
</feature>
<name>A0AA38RQB9_9PEZI</name>
<keyword evidence="4" id="KW-1185">Reference proteome</keyword>
<feature type="compositionally biased region" description="Basic and acidic residues" evidence="1">
    <location>
        <begin position="308"/>
        <end position="318"/>
    </location>
</feature>
<organism evidence="3 4">
    <name type="scientific">Coniochaeta hoffmannii</name>
    <dbReference type="NCBI Taxonomy" id="91930"/>
    <lineage>
        <taxon>Eukaryota</taxon>
        <taxon>Fungi</taxon>
        <taxon>Dikarya</taxon>
        <taxon>Ascomycota</taxon>
        <taxon>Pezizomycotina</taxon>
        <taxon>Sordariomycetes</taxon>
        <taxon>Sordariomycetidae</taxon>
        <taxon>Coniochaetales</taxon>
        <taxon>Coniochaetaceae</taxon>
        <taxon>Coniochaeta</taxon>
    </lineage>
</organism>
<dbReference type="EMBL" id="JANBVN010000104">
    <property type="protein sequence ID" value="KAJ9143994.1"/>
    <property type="molecule type" value="Genomic_DNA"/>
</dbReference>
<evidence type="ECO:0000313" key="4">
    <source>
        <dbReference type="Proteomes" id="UP001174691"/>
    </source>
</evidence>
<dbReference type="Proteomes" id="UP001174691">
    <property type="component" value="Unassembled WGS sequence"/>
</dbReference>
<feature type="compositionally biased region" description="Basic and acidic residues" evidence="1">
    <location>
        <begin position="338"/>
        <end position="348"/>
    </location>
</feature>
<dbReference type="AlphaFoldDB" id="A0AA38RQB9"/>
<gene>
    <name evidence="3" type="ORF">NKR19_g6601</name>
</gene>
<dbReference type="PROSITE" id="PS51388">
    <property type="entry name" value="GED"/>
    <property type="match status" value="1"/>
</dbReference>
<evidence type="ECO:0000259" key="2">
    <source>
        <dbReference type="PROSITE" id="PS51388"/>
    </source>
</evidence>
<reference evidence="3" key="1">
    <citation type="submission" date="2022-07" db="EMBL/GenBank/DDBJ databases">
        <title>Fungi with potential for degradation of polypropylene.</title>
        <authorList>
            <person name="Gostincar C."/>
        </authorList>
    </citation>
    <scope>NUCLEOTIDE SEQUENCE</scope>
    <source>
        <strain evidence="3">EXF-13287</strain>
    </source>
</reference>
<evidence type="ECO:0000313" key="3">
    <source>
        <dbReference type="EMBL" id="KAJ9143994.1"/>
    </source>
</evidence>
<protein>
    <recommendedName>
        <fullName evidence="2">GED domain-containing protein</fullName>
    </recommendedName>
</protein>
<dbReference type="Gene3D" id="1.20.120.1240">
    <property type="entry name" value="Dynamin, middle domain"/>
    <property type="match status" value="1"/>
</dbReference>
<sequence length="387" mass="42891">MRSRGHAYTIVEKEPGGGSPKHKHISRDEYIDEVKALMRRNRGCELPGTFNPLIVGELFAEQCQPWQQIIHVLKDEVLRAVYRTTQAILGYLADDETMLSLLRIINKGIEDLKADVNGKKIQAQRKKADIESALKQAFGLETITPVATRVDKHKEVNFSKLVATLMGDTEADMERHGSSAAVDYMQAYYKVALKKVIDDVSVLAIESCLIKKLPALFNPKKVFDMDDDEIRRLAAESSSTGAERSRCAEKRGILLIGLQELRRLDRHRSVVSEDLRVDVDIVPQTESENTVDGDNAGSDNENSEDDSEKVPEGDKAGSGDESSEYDSSAESSEGNDDTPCKVKGEGTLKKQGPASKPDPGRPTTGSRPKREVKSPERLSTWKKARIL</sequence>
<feature type="region of interest" description="Disordered" evidence="1">
    <location>
        <begin position="1"/>
        <end position="24"/>
    </location>
</feature>
<feature type="region of interest" description="Disordered" evidence="1">
    <location>
        <begin position="281"/>
        <end position="387"/>
    </location>
</feature>
<evidence type="ECO:0000256" key="1">
    <source>
        <dbReference type="SAM" id="MobiDB-lite"/>
    </source>
</evidence>